<reference evidence="2 3" key="1">
    <citation type="submission" date="2017-12" db="EMBL/GenBank/DDBJ databases">
        <authorList>
            <person name="Pombert J.-F."/>
            <person name="Haag K.L."/>
            <person name="Ebert D."/>
        </authorList>
    </citation>
    <scope>NUCLEOTIDE SEQUENCE [LARGE SCALE GENOMIC DNA]</scope>
    <source>
        <strain evidence="2">IL-G-3</strain>
    </source>
</reference>
<feature type="compositionally biased region" description="Polar residues" evidence="1">
    <location>
        <begin position="1"/>
        <end position="13"/>
    </location>
</feature>
<keyword evidence="3" id="KW-1185">Reference proteome</keyword>
<accession>A0A4Q9LWE1</accession>
<feature type="region of interest" description="Disordered" evidence="1">
    <location>
        <begin position="647"/>
        <end position="688"/>
    </location>
</feature>
<comment type="caution">
    <text evidence="2">The sequence shown here is derived from an EMBL/GenBank/DDBJ whole genome shotgun (WGS) entry which is preliminary data.</text>
</comment>
<protein>
    <submittedName>
        <fullName evidence="2">Uncharacterized protein</fullName>
    </submittedName>
</protein>
<dbReference type="VEuPathDB" id="MicrosporidiaDB:CWI38_0543p0020"/>
<proteinExistence type="predicted"/>
<feature type="compositionally biased region" description="Basic and acidic residues" evidence="1">
    <location>
        <begin position="648"/>
        <end position="664"/>
    </location>
</feature>
<name>A0A4Q9LWE1_9MICR</name>
<evidence type="ECO:0000313" key="2">
    <source>
        <dbReference type="EMBL" id="TBU13059.1"/>
    </source>
</evidence>
<evidence type="ECO:0000313" key="3">
    <source>
        <dbReference type="Proteomes" id="UP000292282"/>
    </source>
</evidence>
<dbReference type="Proteomes" id="UP000292282">
    <property type="component" value="Unassembled WGS sequence"/>
</dbReference>
<feature type="region of interest" description="Disordered" evidence="1">
    <location>
        <begin position="1"/>
        <end position="24"/>
    </location>
</feature>
<sequence length="710" mass="83642">MASESINTCTQPPNIYAGGIPEQNHMENPSVPTPTYIVSNKDNDVVFEINNHEIFKVIISLCRKDEIRRLEYFYPLLDHDYTISFQNILDCRKKINNITETIKTLVEKILANRKYEIGFMCYLMKIFRLKAPFIFHARNRPMIYCKPLFLLLPLWIENTIQNELTLAKHLFNISLILNVTKAIMKYNYKCLKPFIDQNIRENKQVGFSYHFSSQKSLIYNHFNLIIKFFEDIFIILGGEAYYKIFKCATDSEFLVNNCNNVFSFTLAHFEITAILFDVLKTSQENKDLKFKSYIKKTLNEESYLQNENSMVGHENPYSLDNPKGNRLSALLTICDSVKTDQNEWPQIVFFVVQTWFERMSRNAGHSFKEFIDLIGLEINKEKSATNDTCCQYTATILELDDAVRAVLAYIVLKISTRRAAILKYRLVEAKAQLAKPYNEIEKQKLHSKLYTARKNELVSVSDSSRWLKRGNIRPRDEAVFCYIQDRNIFCEGDCVCQHRGKYKFKFLKRIRSHSVQEILDNDYAEIRVNIGIKTDVKIRKIRPDIFILDKEKNSITFIRMESLSKLLGYVEIIPYVMIWDGIVRKYHKSDLKRLEIHMNVEAYIQSIVLKKTVETISFDRRRELEPVYKVYRAWKMRQCEPIHPLKQARNDENGDKEIKTKDHTPLISKGETGHKHKSRVGFRRRDGCSKRSRRKYMKMIKKVLTQNFIK</sequence>
<gene>
    <name evidence="2" type="ORF">CWI38_0543p0020</name>
</gene>
<dbReference type="AlphaFoldDB" id="A0A4Q9LWE1"/>
<organism evidence="2 3">
    <name type="scientific">Hamiltosporidium tvaerminnensis</name>
    <dbReference type="NCBI Taxonomy" id="1176355"/>
    <lineage>
        <taxon>Eukaryota</taxon>
        <taxon>Fungi</taxon>
        <taxon>Fungi incertae sedis</taxon>
        <taxon>Microsporidia</taxon>
        <taxon>Dubosqiidae</taxon>
        <taxon>Hamiltosporidium</taxon>
    </lineage>
</organism>
<evidence type="ECO:0000256" key="1">
    <source>
        <dbReference type="SAM" id="MobiDB-lite"/>
    </source>
</evidence>
<dbReference type="EMBL" id="PITK01000543">
    <property type="protein sequence ID" value="TBU13059.1"/>
    <property type="molecule type" value="Genomic_DNA"/>
</dbReference>